<keyword evidence="2" id="KW-0813">Transport</keyword>
<keyword evidence="5 7" id="KW-1133">Transmembrane helix</keyword>
<proteinExistence type="predicted"/>
<dbReference type="PANTHER" id="PTHR23517">
    <property type="entry name" value="RESISTANCE PROTEIN MDTM, PUTATIVE-RELATED-RELATED"/>
    <property type="match status" value="1"/>
</dbReference>
<dbReference type="InterPro" id="IPR011701">
    <property type="entry name" value="MFS"/>
</dbReference>
<dbReference type="EMBL" id="CP094929">
    <property type="protein sequence ID" value="UOM52449.1"/>
    <property type="molecule type" value="Genomic_DNA"/>
</dbReference>
<feature type="transmembrane region" description="Helical" evidence="7">
    <location>
        <begin position="281"/>
        <end position="299"/>
    </location>
</feature>
<evidence type="ECO:0000256" key="6">
    <source>
        <dbReference type="ARBA" id="ARBA00023136"/>
    </source>
</evidence>
<gene>
    <name evidence="8" type="ORF">MUG09_06685</name>
</gene>
<keyword evidence="6 7" id="KW-0472">Membrane</keyword>
<feature type="transmembrane region" description="Helical" evidence="7">
    <location>
        <begin position="48"/>
        <end position="72"/>
    </location>
</feature>
<keyword evidence="3" id="KW-1003">Cell membrane</keyword>
<dbReference type="Gene3D" id="1.20.1250.20">
    <property type="entry name" value="MFS general substrate transporter like domains"/>
    <property type="match status" value="2"/>
</dbReference>
<accession>A0ABY4DH99</accession>
<evidence type="ECO:0000313" key="8">
    <source>
        <dbReference type="EMBL" id="UOM52449.1"/>
    </source>
</evidence>
<reference evidence="9" key="1">
    <citation type="journal article" date="2024" name="J Bioinform Genom">
        <title>Complete genome sequence of the type strain bacterium Sphaerochaeta associata GLS2t (VKM B-2742)t.</title>
        <authorList>
            <person name="Troshina O.Y."/>
            <person name="Tepeeva A.N."/>
            <person name="Arzamasceva V.O."/>
            <person name="Whitman W.B."/>
            <person name="Varghese N."/>
            <person name="Shapiro N."/>
            <person name="Woyke T."/>
            <person name="Kripides N.C."/>
            <person name="Vasilenko O.V."/>
        </authorList>
    </citation>
    <scope>NUCLEOTIDE SEQUENCE [LARGE SCALE GENOMIC DNA]</scope>
    <source>
        <strain evidence="9">GLS2T</strain>
    </source>
</reference>
<name>A0ABY4DH99_9SPIR</name>
<evidence type="ECO:0000256" key="2">
    <source>
        <dbReference type="ARBA" id="ARBA00022448"/>
    </source>
</evidence>
<comment type="subcellular location">
    <subcellularLocation>
        <location evidence="1">Cell membrane</location>
        <topology evidence="1">Multi-pass membrane protein</topology>
    </subcellularLocation>
</comment>
<feature type="transmembrane region" description="Helical" evidence="7">
    <location>
        <begin position="172"/>
        <end position="195"/>
    </location>
</feature>
<evidence type="ECO:0000313" key="9">
    <source>
        <dbReference type="Proteomes" id="UP000829708"/>
    </source>
</evidence>
<dbReference type="InterPro" id="IPR050171">
    <property type="entry name" value="MFS_Transporters"/>
</dbReference>
<feature type="transmembrane region" description="Helical" evidence="7">
    <location>
        <begin position="12"/>
        <end position="36"/>
    </location>
</feature>
<feature type="transmembrane region" description="Helical" evidence="7">
    <location>
        <begin position="216"/>
        <end position="240"/>
    </location>
</feature>
<evidence type="ECO:0000256" key="3">
    <source>
        <dbReference type="ARBA" id="ARBA00022475"/>
    </source>
</evidence>
<dbReference type="RefSeq" id="WP_244774770.1">
    <property type="nucleotide sequence ID" value="NZ_CP094929.1"/>
</dbReference>
<dbReference type="Proteomes" id="UP000829708">
    <property type="component" value="Chromosome"/>
</dbReference>
<feature type="transmembrane region" description="Helical" evidence="7">
    <location>
        <begin position="79"/>
        <end position="95"/>
    </location>
</feature>
<evidence type="ECO:0000256" key="7">
    <source>
        <dbReference type="SAM" id="Phobius"/>
    </source>
</evidence>
<feature type="transmembrane region" description="Helical" evidence="7">
    <location>
        <begin position="101"/>
        <end position="119"/>
    </location>
</feature>
<dbReference type="PANTHER" id="PTHR23517:SF3">
    <property type="entry name" value="INTEGRAL MEMBRANE TRANSPORT PROTEIN"/>
    <property type="match status" value="1"/>
</dbReference>
<keyword evidence="9" id="KW-1185">Reference proteome</keyword>
<evidence type="ECO:0000256" key="1">
    <source>
        <dbReference type="ARBA" id="ARBA00004651"/>
    </source>
</evidence>
<dbReference type="InterPro" id="IPR036259">
    <property type="entry name" value="MFS_trans_sf"/>
</dbReference>
<dbReference type="SUPFAM" id="SSF103473">
    <property type="entry name" value="MFS general substrate transporter"/>
    <property type="match status" value="1"/>
</dbReference>
<evidence type="ECO:0000256" key="4">
    <source>
        <dbReference type="ARBA" id="ARBA00022692"/>
    </source>
</evidence>
<sequence length="395" mass="43589">MHLSPQKTDTIQFWVLNVASFLAQLTIAMVNLALVYHLRRVFALGADGIGLAASIGPATYLVFCILLAPYTIHYRPRHLVQLSLAGMGFSVFLFVSTHTLVVAYIALALYGAFMSLLWPQIEGWFSRGKEGAGLNRVANAFNFSWSFGVGVSSYIAGLLVELSTTMPFYVSLLLFAVVYLIIFISSALVPGIRAVQSEHSDNKANAKVDQSTPLRFYAWAGIIALYSGMSVILTIFPLYAQDELGISESQTGLLLLIRGVATCLSFLALGRLEFWHFKKRYIFLVQILFALFCLLAAGFTSPIPYAFFFLVFGFLFAFAYDQSMFHGASGSINRSHRMIIHEVLLTIGTILGAVGGGYIYEKLSFSRLLLVVASSALVLVSIEMAIACVWRQRKQ</sequence>
<feature type="transmembrane region" description="Helical" evidence="7">
    <location>
        <begin position="343"/>
        <end position="360"/>
    </location>
</feature>
<feature type="transmembrane region" description="Helical" evidence="7">
    <location>
        <begin position="252"/>
        <end position="269"/>
    </location>
</feature>
<organism evidence="8 9">
    <name type="scientific">Sphaerochaeta associata</name>
    <dbReference type="NCBI Taxonomy" id="1129264"/>
    <lineage>
        <taxon>Bacteria</taxon>
        <taxon>Pseudomonadati</taxon>
        <taxon>Spirochaetota</taxon>
        <taxon>Spirochaetia</taxon>
        <taxon>Spirochaetales</taxon>
        <taxon>Sphaerochaetaceae</taxon>
        <taxon>Sphaerochaeta</taxon>
    </lineage>
</organism>
<protein>
    <submittedName>
        <fullName evidence="8">MFS transporter</fullName>
    </submittedName>
</protein>
<dbReference type="Pfam" id="PF07690">
    <property type="entry name" value="MFS_1"/>
    <property type="match status" value="1"/>
</dbReference>
<feature type="transmembrane region" description="Helical" evidence="7">
    <location>
        <begin position="305"/>
        <end position="322"/>
    </location>
</feature>
<evidence type="ECO:0000256" key="5">
    <source>
        <dbReference type="ARBA" id="ARBA00022989"/>
    </source>
</evidence>
<keyword evidence="4 7" id="KW-0812">Transmembrane</keyword>
<feature type="transmembrane region" description="Helical" evidence="7">
    <location>
        <begin position="366"/>
        <end position="390"/>
    </location>
</feature>
<feature type="transmembrane region" description="Helical" evidence="7">
    <location>
        <begin position="140"/>
        <end position="160"/>
    </location>
</feature>